<dbReference type="Proteomes" id="UP001281003">
    <property type="component" value="Unassembled WGS sequence"/>
</dbReference>
<keyword evidence="2" id="KW-1185">Reference proteome</keyword>
<name>A0AAE0P9G9_SORBR</name>
<accession>A0AAE0P9G9</accession>
<reference evidence="1" key="1">
    <citation type="journal article" date="2023" name="Mol. Phylogenet. Evol.">
        <title>Genome-scale phylogeny and comparative genomics of the fungal order Sordariales.</title>
        <authorList>
            <person name="Hensen N."/>
            <person name="Bonometti L."/>
            <person name="Westerberg I."/>
            <person name="Brannstrom I.O."/>
            <person name="Guillou S."/>
            <person name="Cros-Aarteil S."/>
            <person name="Calhoun S."/>
            <person name="Haridas S."/>
            <person name="Kuo A."/>
            <person name="Mondo S."/>
            <person name="Pangilinan J."/>
            <person name="Riley R."/>
            <person name="LaButti K."/>
            <person name="Andreopoulos B."/>
            <person name="Lipzen A."/>
            <person name="Chen C."/>
            <person name="Yan M."/>
            <person name="Daum C."/>
            <person name="Ng V."/>
            <person name="Clum A."/>
            <person name="Steindorff A."/>
            <person name="Ohm R.A."/>
            <person name="Martin F."/>
            <person name="Silar P."/>
            <person name="Natvig D.O."/>
            <person name="Lalanne C."/>
            <person name="Gautier V."/>
            <person name="Ament-Velasquez S.L."/>
            <person name="Kruys A."/>
            <person name="Hutchinson M.I."/>
            <person name="Powell A.J."/>
            <person name="Barry K."/>
            <person name="Miller A.N."/>
            <person name="Grigoriev I.V."/>
            <person name="Debuchy R."/>
            <person name="Gladieux P."/>
            <person name="Hiltunen Thoren M."/>
            <person name="Johannesson H."/>
        </authorList>
    </citation>
    <scope>NUCLEOTIDE SEQUENCE</scope>
    <source>
        <strain evidence="1">FGSC 1904</strain>
    </source>
</reference>
<dbReference type="EMBL" id="JAUTDP010000010">
    <property type="protein sequence ID" value="KAK3395817.1"/>
    <property type="molecule type" value="Genomic_DNA"/>
</dbReference>
<dbReference type="AlphaFoldDB" id="A0AAE0P9G9"/>
<protein>
    <submittedName>
        <fullName evidence="1">Uncharacterized protein</fullName>
    </submittedName>
</protein>
<gene>
    <name evidence="1" type="ORF">B0T20DRAFT_45765</name>
</gene>
<evidence type="ECO:0000313" key="2">
    <source>
        <dbReference type="Proteomes" id="UP001281003"/>
    </source>
</evidence>
<evidence type="ECO:0000313" key="1">
    <source>
        <dbReference type="EMBL" id="KAK3395817.1"/>
    </source>
</evidence>
<proteinExistence type="predicted"/>
<sequence>MSIDGRKALSFRLASSGFLHLLFPFACLLFPPLNAAVLLSLFPPRSTRGPIVPNPRTGIQSQSSTFLNPFPPGSSLSVRVASSSCPSAAVVSQTHTFFVVLGDKKTPPPLLSSPPYPGELDRCPQPTITYLLLGNPSNNHLASIPSSAIHISSQSPSISSTRLHRQLPIARTTSTQSSLTDPSTLDYCTELVRAWPVSPVCHQSVAVPVPVPLSWVDSKPSLGSSFY</sequence>
<reference evidence="1" key="2">
    <citation type="submission" date="2023-07" db="EMBL/GenBank/DDBJ databases">
        <authorList>
            <consortium name="Lawrence Berkeley National Laboratory"/>
            <person name="Haridas S."/>
            <person name="Hensen N."/>
            <person name="Bonometti L."/>
            <person name="Westerberg I."/>
            <person name="Brannstrom I.O."/>
            <person name="Guillou S."/>
            <person name="Cros-Aarteil S."/>
            <person name="Calhoun S."/>
            <person name="Kuo A."/>
            <person name="Mondo S."/>
            <person name="Pangilinan J."/>
            <person name="Riley R."/>
            <person name="LaButti K."/>
            <person name="Andreopoulos B."/>
            <person name="Lipzen A."/>
            <person name="Chen C."/>
            <person name="Yanf M."/>
            <person name="Daum C."/>
            <person name="Ng V."/>
            <person name="Clum A."/>
            <person name="Steindorff A."/>
            <person name="Ohm R."/>
            <person name="Martin F."/>
            <person name="Silar P."/>
            <person name="Natvig D."/>
            <person name="Lalanne C."/>
            <person name="Gautier V."/>
            <person name="Ament-velasquez S.L."/>
            <person name="Kruys A."/>
            <person name="Hutchinson M.I."/>
            <person name="Powell A.J."/>
            <person name="Barry K."/>
            <person name="Miller A.N."/>
            <person name="Grigoriev I.V."/>
            <person name="Debuchy R."/>
            <person name="Gladieux P."/>
            <person name="Thoren M.H."/>
            <person name="Johannesson H."/>
        </authorList>
    </citation>
    <scope>NUCLEOTIDE SEQUENCE</scope>
    <source>
        <strain evidence="1">FGSC 1904</strain>
    </source>
</reference>
<organism evidence="1 2">
    <name type="scientific">Sordaria brevicollis</name>
    <dbReference type="NCBI Taxonomy" id="83679"/>
    <lineage>
        <taxon>Eukaryota</taxon>
        <taxon>Fungi</taxon>
        <taxon>Dikarya</taxon>
        <taxon>Ascomycota</taxon>
        <taxon>Pezizomycotina</taxon>
        <taxon>Sordariomycetes</taxon>
        <taxon>Sordariomycetidae</taxon>
        <taxon>Sordariales</taxon>
        <taxon>Sordariaceae</taxon>
        <taxon>Sordaria</taxon>
    </lineage>
</organism>
<comment type="caution">
    <text evidence="1">The sequence shown here is derived from an EMBL/GenBank/DDBJ whole genome shotgun (WGS) entry which is preliminary data.</text>
</comment>